<dbReference type="EMBL" id="JARBHB010000008">
    <property type="protein sequence ID" value="KAJ8876480.1"/>
    <property type="molecule type" value="Genomic_DNA"/>
</dbReference>
<reference evidence="2 3" key="1">
    <citation type="submission" date="2023-02" db="EMBL/GenBank/DDBJ databases">
        <title>LHISI_Scaffold_Assembly.</title>
        <authorList>
            <person name="Stuart O.P."/>
            <person name="Cleave R."/>
            <person name="Magrath M.J.L."/>
            <person name="Mikheyev A.S."/>
        </authorList>
    </citation>
    <scope>NUCLEOTIDE SEQUENCE [LARGE SCALE GENOMIC DNA]</scope>
    <source>
        <strain evidence="2">Daus_M_001</strain>
        <tissue evidence="2">Leg muscle</tissue>
    </source>
</reference>
<evidence type="ECO:0000313" key="3">
    <source>
        <dbReference type="Proteomes" id="UP001159363"/>
    </source>
</evidence>
<dbReference type="PANTHER" id="PTHR45749">
    <property type="match status" value="1"/>
</dbReference>
<organism evidence="2 3">
    <name type="scientific">Dryococelus australis</name>
    <dbReference type="NCBI Taxonomy" id="614101"/>
    <lineage>
        <taxon>Eukaryota</taxon>
        <taxon>Metazoa</taxon>
        <taxon>Ecdysozoa</taxon>
        <taxon>Arthropoda</taxon>
        <taxon>Hexapoda</taxon>
        <taxon>Insecta</taxon>
        <taxon>Pterygota</taxon>
        <taxon>Neoptera</taxon>
        <taxon>Polyneoptera</taxon>
        <taxon>Phasmatodea</taxon>
        <taxon>Verophasmatodea</taxon>
        <taxon>Anareolatae</taxon>
        <taxon>Phasmatidae</taxon>
        <taxon>Eurycanthinae</taxon>
        <taxon>Dryococelus</taxon>
    </lineage>
</organism>
<dbReference type="Pfam" id="PF14291">
    <property type="entry name" value="DUF4371"/>
    <property type="match status" value="1"/>
</dbReference>
<comment type="caution">
    <text evidence="2">The sequence shown here is derived from an EMBL/GenBank/DDBJ whole genome shotgun (WGS) entry which is preliminary data.</text>
</comment>
<dbReference type="InterPro" id="IPR025398">
    <property type="entry name" value="DUF4371"/>
</dbReference>
<keyword evidence="3" id="KW-1185">Reference proteome</keyword>
<name>A0ABQ9GWS1_9NEOP</name>
<accession>A0ABQ9GWS1</accession>
<dbReference type="Proteomes" id="UP001159363">
    <property type="component" value="Chromosome 7"/>
</dbReference>
<feature type="domain" description="DUF4371" evidence="1">
    <location>
        <begin position="66"/>
        <end position="147"/>
    </location>
</feature>
<gene>
    <name evidence="2" type="ORF">PR048_020925</name>
</gene>
<feature type="non-terminal residue" evidence="2">
    <location>
        <position position="219"/>
    </location>
</feature>
<dbReference type="PANTHER" id="PTHR45749:SF35">
    <property type="entry name" value="AC-LIKE TRANSPOSASE-RELATED"/>
    <property type="match status" value="1"/>
</dbReference>
<protein>
    <recommendedName>
        <fullName evidence="1">DUF4371 domain-containing protein</fullName>
    </recommendedName>
</protein>
<evidence type="ECO:0000259" key="1">
    <source>
        <dbReference type="Pfam" id="PF14291"/>
    </source>
</evidence>
<sequence length="219" mass="24331">MTYLRGANNIMKFLKTWSHSKLKLNMQRRVQKNSTYMSLQSHSEIIGLCGDVIRDDTATDVKYACAYSILADESSDISGKEQFSIGVKFFDEEKMMVREEFLDFVELTAMDAKSIASAIDNFVENAGLGPEKCVGQGYNGCSTTAGKDGGVHKIVRERCIFTLLEHYVQIVMALETLSKDCDIATRKTVFQMHCASTNSEFIVCVCLIAKCSMFGTSAT</sequence>
<proteinExistence type="predicted"/>
<evidence type="ECO:0000313" key="2">
    <source>
        <dbReference type="EMBL" id="KAJ8876480.1"/>
    </source>
</evidence>